<comment type="similarity">
    <text evidence="1">Belongs to the nitrobindin family.</text>
</comment>
<reference evidence="3 4" key="1">
    <citation type="journal article" date="2014" name="Int. J. Syst. Evol. Microbiol.">
        <title>Complete genome sequence of Corynebacterium casei LMG S-19264T (=DSM 44701T), isolated from a smear-ripened cheese.</title>
        <authorList>
            <consortium name="US DOE Joint Genome Institute (JGI-PGF)"/>
            <person name="Walter F."/>
            <person name="Albersmeier A."/>
            <person name="Kalinowski J."/>
            <person name="Ruckert C."/>
        </authorList>
    </citation>
    <scope>NUCLEOTIDE SEQUENCE [LARGE SCALE GENOMIC DNA]</scope>
    <source>
        <strain evidence="3 4">KCTC 19473</strain>
    </source>
</reference>
<dbReference type="EMBL" id="BMXL01000016">
    <property type="protein sequence ID" value="GHD29396.1"/>
    <property type="molecule type" value="Genomic_DNA"/>
</dbReference>
<dbReference type="PANTHER" id="PTHR15854">
    <property type="entry name" value="THAP4 PROTEIN"/>
    <property type="match status" value="1"/>
</dbReference>
<organism evidence="3 4">
    <name type="scientific">Nocardiopsis kunsanensis</name>
    <dbReference type="NCBI Taxonomy" id="141693"/>
    <lineage>
        <taxon>Bacteria</taxon>
        <taxon>Bacillati</taxon>
        <taxon>Actinomycetota</taxon>
        <taxon>Actinomycetes</taxon>
        <taxon>Streptosporangiales</taxon>
        <taxon>Nocardiopsidaceae</taxon>
        <taxon>Nocardiopsis</taxon>
    </lineage>
</organism>
<comment type="caution">
    <text evidence="1">Lacks conserved residue(s) required for the propagation of feature annotation.</text>
</comment>
<comment type="caution">
    <text evidence="1">Lacks the conserved His residue that binds heme iron in the nitrobindin family.</text>
</comment>
<dbReference type="InterPro" id="IPR022939">
    <property type="entry name" value="Nb(III)_bact/plant"/>
</dbReference>
<dbReference type="Proteomes" id="UP000654947">
    <property type="component" value="Unassembled WGS sequence"/>
</dbReference>
<dbReference type="AlphaFoldDB" id="A0A918XG61"/>
<name>A0A918XG61_9ACTN</name>
<evidence type="ECO:0000256" key="1">
    <source>
        <dbReference type="HAMAP-Rule" id="MF_01297"/>
    </source>
</evidence>
<gene>
    <name evidence="3" type="ORF">GCM10007147_30180</name>
</gene>
<dbReference type="InterPro" id="IPR045165">
    <property type="entry name" value="Nitrobindin"/>
</dbReference>
<comment type="caution">
    <text evidence="3">The sequence shown here is derived from an EMBL/GenBank/DDBJ whole genome shotgun (WGS) entry which is preliminary data.</text>
</comment>
<dbReference type="InterPro" id="IPR012674">
    <property type="entry name" value="Calycin"/>
</dbReference>
<evidence type="ECO:0000313" key="4">
    <source>
        <dbReference type="Proteomes" id="UP000654947"/>
    </source>
</evidence>
<evidence type="ECO:0000259" key="2">
    <source>
        <dbReference type="Pfam" id="PF08768"/>
    </source>
</evidence>
<dbReference type="Pfam" id="PF08768">
    <property type="entry name" value="THAP4_heme-bd"/>
    <property type="match status" value="1"/>
</dbReference>
<accession>A0A918XG61</accession>
<protein>
    <recommendedName>
        <fullName evidence="1">Ferric nitrobindin-like protein</fullName>
    </recommendedName>
</protein>
<dbReference type="RefSeq" id="WP_193518172.1">
    <property type="nucleotide sequence ID" value="NZ_BMXL01000016.1"/>
</dbReference>
<dbReference type="SUPFAM" id="SSF50814">
    <property type="entry name" value="Lipocalins"/>
    <property type="match status" value="1"/>
</dbReference>
<proteinExistence type="inferred from homology"/>
<dbReference type="Gene3D" id="2.40.128.20">
    <property type="match status" value="1"/>
</dbReference>
<feature type="short sequence motif" description="GXWXGXG" evidence="1">
    <location>
        <begin position="17"/>
        <end position="23"/>
    </location>
</feature>
<keyword evidence="4" id="KW-1185">Reference proteome</keyword>
<dbReference type="PANTHER" id="PTHR15854:SF4">
    <property type="entry name" value="PEROXYNITRITE ISOMERASE THAP4"/>
    <property type="match status" value="1"/>
</dbReference>
<sequence>MDAAVHPDLAKLSFLIGRWEGVGVAGYAEEEEFQFGQRVEFTPREGLPYLDYRARAWRMNPDGTLGELVTEESGYWRALSEGDTAQYAKDDEKNIIHLEVLISHNEGFIESYLGNVFANRVEMATNAVMHTITGLEVTASHRLYGLFGEERETLGYAWDLAARGHDLRSYMSAQLKKAGGESTGDSAPAGVEQS</sequence>
<dbReference type="HAMAP" id="MF_01297">
    <property type="entry name" value="nitrobindin"/>
    <property type="match status" value="1"/>
</dbReference>
<evidence type="ECO:0000313" key="3">
    <source>
        <dbReference type="EMBL" id="GHD29396.1"/>
    </source>
</evidence>
<dbReference type="CDD" id="cd07828">
    <property type="entry name" value="lipocalin_heme-bd-THAP4-like"/>
    <property type="match status" value="1"/>
</dbReference>
<dbReference type="InterPro" id="IPR014878">
    <property type="entry name" value="THAP4-like_heme-bd"/>
</dbReference>
<feature type="domain" description="THAP4-like heme-binding" evidence="2">
    <location>
        <begin position="8"/>
        <end position="177"/>
    </location>
</feature>